<dbReference type="FunFam" id="1.10.640.10:FF:000003">
    <property type="entry name" value="chorion peroxidase"/>
    <property type="match status" value="1"/>
</dbReference>
<dbReference type="PRINTS" id="PR00457">
    <property type="entry name" value="ANPEROXIDASE"/>
</dbReference>
<feature type="region of interest" description="Disordered" evidence="9">
    <location>
        <begin position="1082"/>
        <end position="1103"/>
    </location>
</feature>
<dbReference type="PANTHER" id="PTHR11475">
    <property type="entry name" value="OXIDASE/PEROXIDASE"/>
    <property type="match status" value="1"/>
</dbReference>
<dbReference type="Proteomes" id="UP000614350">
    <property type="component" value="Unassembled WGS sequence"/>
</dbReference>
<feature type="region of interest" description="Disordered" evidence="9">
    <location>
        <begin position="1230"/>
        <end position="1250"/>
    </location>
</feature>
<dbReference type="Gene3D" id="1.10.640.10">
    <property type="entry name" value="Haem peroxidase domain superfamily, animal type"/>
    <property type="match status" value="1"/>
</dbReference>
<feature type="region of interest" description="Disordered" evidence="9">
    <location>
        <begin position="1124"/>
        <end position="1190"/>
    </location>
</feature>
<accession>A0A834JV86</accession>
<keyword evidence="5" id="KW-0732">Signal</keyword>
<dbReference type="GO" id="GO:0006979">
    <property type="term" value="P:response to oxidative stress"/>
    <property type="evidence" value="ECO:0007669"/>
    <property type="project" value="InterPro"/>
</dbReference>
<keyword evidence="4 8" id="KW-0349">Heme</keyword>
<keyword evidence="6" id="KW-0560">Oxidoreductase</keyword>
<keyword evidence="8" id="KW-0479">Metal-binding</keyword>
<dbReference type="GO" id="GO:0004601">
    <property type="term" value="F:peroxidase activity"/>
    <property type="evidence" value="ECO:0007669"/>
    <property type="project" value="UniProtKB-KW"/>
</dbReference>
<feature type="compositionally biased region" description="Polar residues" evidence="9">
    <location>
        <begin position="1230"/>
        <end position="1245"/>
    </location>
</feature>
<evidence type="ECO:0000256" key="1">
    <source>
        <dbReference type="ARBA" id="ARBA00004613"/>
    </source>
</evidence>
<evidence type="ECO:0000256" key="6">
    <source>
        <dbReference type="ARBA" id="ARBA00023002"/>
    </source>
</evidence>
<sequence>MIISPNSFVFVTFFWSVRSQPEENSSIIYSTINETRKILKNVESNYPTRQPILIERSNVIENQTNFKGNISNREETSKYGTKDFEIIEKYVSKNGSNPSTNNTKTFVFESRDNQGNRGPHEKDIREAVDFGLRAMHDLYNVKEPKLYSMGLYLGADNPAKYVAAFNDQTEEARMLAKFSYAVLEGATMFVKKFPDMSREFPLSRNGQATRLQRQCPRRGTPRCPPASLRYRTSDGSCNNLKNPWWGSAMSTMQRFLPPSYDDGIQSIRRSKDGNPLPSPRVISDVLHEDRDIQLASITHMLMQWGQFVDHDLTATGQSRGFNGSVPQCCLNSGLGFQPFEFTHPECLPIAVDPQDSFFARFGVKCLEFLRSGSAPREDCQFGAREQLSQVTSYLDASTVYSSNAFQSDNLRLFRNGLLQYGKIQSQRPLLPKQDSDLCKRGSLSTNCFRAGDGRLSEQPALTSIHIVFLRLHNRLATKLVALNPHWSDERIFQETRKIIGAIVQHITYREFLPIILGNEVMKVFDLEVLIKGYYDGYDSSINPTIANSFSTAAYRFGHSLVQHSFLRFDGNHRPFFNNVSIHDEFRNPENLETAGSVDRLLLGLVNQPSQKRDEFVTSELTRHLFQTPGFPFGMDLASLNIQRGRDHGIPPYVDWRGPCGLSPVKSFADLEKIMSPNAMIKFRTLYSHVEDIDLYSAGLAENSVRGGLVGPTFACIIAQQFSNLRRGDRFWYENEKEESGFTSRQLQQIRRITFSQVLCLTIDTIKSIQPFVFLVADTFRNQRVDCDDEVMTQFSLEPWTEQPPEQRSGSGNIKLSDRKRTDRVRSTTSKSVTSLRQEATKENVKINTKEQTKTLPQRTKPFKANINQHNRIIVKKPLGPSDNVTIVVQNNAVNSPVFVNDAIYGSYIQIQTTTQSHKDVPRPEYFNYQTNGQYNPLSYDQGSFNIPIHRPPSKPIPTVIPDRSGSSQNRKPYIPYSYDDPNNPNPLNYGYRPNYTPEDIIYDNFSPTSPRPTLYTYYMHTQQFKTTQRPIHQDEGHSSYYNPSYNKLSTVQHYQEASPSPWIKTKPQFESSYQSYAQRLSSDGITNPHSQYNGNMNNRPEYWPHQASSAIKDENIHSGQIYYNHDQDKSSSKPSNKDESETWKYSTNVEEDDGFATSLSRPYNNPQETNIHTNRPINRPHNENDPDIYNEKPFDTSYPIMLNKPNDQNGSGNLPNVQVYQEETIKNPILSNPSEWTDIPSYQQRPTKRPDSTILYEEPSYQKSPIKTPTIVQSNLSWTKVPSYQADLSKETSYQQRPTVKPNRSTSYSFYQTNPLNDPTNKPIENTEDISYQRKPIPLVPIQELTKIPNNSKSSRPTKIQSVTIVTESIETVRHSGTTGYRPENKINKEIPRPLELRQNEGKPGQYYYDKNVLHRYPEKMEDDISKHDHRLVKDDVIYNGTKEILTENKTIVALNFTDVFTKAHVIQNDDDKFITTPTIVINDPAKSYIEDDLDGAFSENVESVTILNGLQRTNYWLNSEENPELSSILEMPNVTSDESISVKELPKPLIKTTMVFGGFRDCGLRANARDASFHPSFRVAIGTIVILILITSQPSFSQESLANRMRVISEDLDRQLNDIMASQAVNYTTVNTTGLPYNATTKFNPKGMGQLYNVTNMFIDFIQSKQAYPEAYMRLVNSERVDEHIGTPRRARLRPAPPGPRENGRQLVGKQIAVKRPSVVR</sequence>
<dbReference type="GO" id="GO:0020037">
    <property type="term" value="F:heme binding"/>
    <property type="evidence" value="ECO:0007669"/>
    <property type="project" value="InterPro"/>
</dbReference>
<dbReference type="InterPro" id="IPR019791">
    <property type="entry name" value="Haem_peroxidase_animal"/>
</dbReference>
<dbReference type="PROSITE" id="PS50292">
    <property type="entry name" value="PEROXIDASE_3"/>
    <property type="match status" value="1"/>
</dbReference>
<evidence type="ECO:0000256" key="7">
    <source>
        <dbReference type="ARBA" id="ARBA00023004"/>
    </source>
</evidence>
<evidence type="ECO:0000256" key="4">
    <source>
        <dbReference type="ARBA" id="ARBA00022617"/>
    </source>
</evidence>
<dbReference type="InterPro" id="IPR037120">
    <property type="entry name" value="Haem_peroxidase_sf_animal"/>
</dbReference>
<comment type="subcellular location">
    <subcellularLocation>
        <location evidence="1">Secreted</location>
    </subcellularLocation>
</comment>
<feature type="compositionally biased region" description="Basic and acidic residues" evidence="9">
    <location>
        <begin position="1180"/>
        <end position="1190"/>
    </location>
</feature>
<dbReference type="SUPFAM" id="SSF48113">
    <property type="entry name" value="Heme-dependent peroxidases"/>
    <property type="match status" value="1"/>
</dbReference>
<evidence type="ECO:0000256" key="8">
    <source>
        <dbReference type="PIRSR" id="PIRSR619791-2"/>
    </source>
</evidence>
<feature type="compositionally biased region" description="Basic and acidic residues" evidence="9">
    <location>
        <begin position="838"/>
        <end position="852"/>
    </location>
</feature>
<feature type="compositionally biased region" description="Polar residues" evidence="9">
    <location>
        <begin position="1082"/>
        <end position="1098"/>
    </location>
</feature>
<dbReference type="GO" id="GO:0005576">
    <property type="term" value="C:extracellular region"/>
    <property type="evidence" value="ECO:0007669"/>
    <property type="project" value="UniProtKB-SubCell"/>
</dbReference>
<evidence type="ECO:0000256" key="9">
    <source>
        <dbReference type="SAM" id="MobiDB-lite"/>
    </source>
</evidence>
<dbReference type="Pfam" id="PF03098">
    <property type="entry name" value="An_peroxidase"/>
    <property type="match status" value="1"/>
</dbReference>
<evidence type="ECO:0000313" key="11">
    <source>
        <dbReference type="Proteomes" id="UP000614350"/>
    </source>
</evidence>
<evidence type="ECO:0000256" key="5">
    <source>
        <dbReference type="ARBA" id="ARBA00022729"/>
    </source>
</evidence>
<protein>
    <recommendedName>
        <fullName evidence="12">Peroxidase</fullName>
    </recommendedName>
</protein>
<reference evidence="10" key="1">
    <citation type="journal article" date="2020" name="G3 (Bethesda)">
        <title>High-Quality Assemblies for Three Invasive Social Wasps from the &lt;i&gt;Vespula&lt;/i&gt; Genus.</title>
        <authorList>
            <person name="Harrop T.W.R."/>
            <person name="Guhlin J."/>
            <person name="McLaughlin G.M."/>
            <person name="Permina E."/>
            <person name="Stockwell P."/>
            <person name="Gilligan J."/>
            <person name="Le Lec M.F."/>
            <person name="Gruber M.A.M."/>
            <person name="Quinn O."/>
            <person name="Lovegrove M."/>
            <person name="Duncan E.J."/>
            <person name="Remnant E.J."/>
            <person name="Van Eeckhoven J."/>
            <person name="Graham B."/>
            <person name="Knapp R.A."/>
            <person name="Langford K.W."/>
            <person name="Kronenberg Z."/>
            <person name="Press M.O."/>
            <person name="Eacker S.M."/>
            <person name="Wilson-Rankin E.E."/>
            <person name="Purcell J."/>
            <person name="Lester P.J."/>
            <person name="Dearden P.K."/>
        </authorList>
    </citation>
    <scope>NUCLEOTIDE SEQUENCE</scope>
    <source>
        <strain evidence="10">Marl-1</strain>
    </source>
</reference>
<keyword evidence="11" id="KW-1185">Reference proteome</keyword>
<dbReference type="GO" id="GO:0022412">
    <property type="term" value="P:cellular process involved in reproduction in multicellular organism"/>
    <property type="evidence" value="ECO:0007669"/>
    <property type="project" value="UniProtKB-ARBA"/>
</dbReference>
<feature type="compositionally biased region" description="Low complexity" evidence="9">
    <location>
        <begin position="972"/>
        <end position="985"/>
    </location>
</feature>
<organism evidence="10 11">
    <name type="scientific">Vespula vulgaris</name>
    <name type="common">Yellow jacket</name>
    <name type="synonym">Wasp</name>
    <dbReference type="NCBI Taxonomy" id="7454"/>
    <lineage>
        <taxon>Eukaryota</taxon>
        <taxon>Metazoa</taxon>
        <taxon>Ecdysozoa</taxon>
        <taxon>Arthropoda</taxon>
        <taxon>Hexapoda</taxon>
        <taxon>Insecta</taxon>
        <taxon>Pterygota</taxon>
        <taxon>Neoptera</taxon>
        <taxon>Endopterygota</taxon>
        <taxon>Hymenoptera</taxon>
        <taxon>Apocrita</taxon>
        <taxon>Aculeata</taxon>
        <taxon>Vespoidea</taxon>
        <taxon>Vespidae</taxon>
        <taxon>Vespinae</taxon>
        <taxon>Vespula</taxon>
    </lineage>
</organism>
<evidence type="ECO:0008006" key="12">
    <source>
        <dbReference type="Google" id="ProtNLM"/>
    </source>
</evidence>
<keyword evidence="7 8" id="KW-0408">Iron</keyword>
<dbReference type="CDD" id="cd09823">
    <property type="entry name" value="peroxinectin_like"/>
    <property type="match status" value="1"/>
</dbReference>
<feature type="binding site" description="axial binding residue" evidence="8">
    <location>
        <position position="558"/>
    </location>
    <ligand>
        <name>heme b</name>
        <dbReference type="ChEBI" id="CHEBI:60344"/>
    </ligand>
    <ligandPart>
        <name>Fe</name>
        <dbReference type="ChEBI" id="CHEBI:18248"/>
    </ligandPart>
</feature>
<gene>
    <name evidence="10" type="ORF">HZH66_008220</name>
</gene>
<evidence type="ECO:0000256" key="2">
    <source>
        <dbReference type="ARBA" id="ARBA00022525"/>
    </source>
</evidence>
<keyword evidence="3" id="KW-0575">Peroxidase</keyword>
<feature type="region of interest" description="Disordered" evidence="9">
    <location>
        <begin position="954"/>
        <end position="985"/>
    </location>
</feature>
<dbReference type="InterPro" id="IPR010255">
    <property type="entry name" value="Haem_peroxidase_sf"/>
</dbReference>
<feature type="compositionally biased region" description="Polar residues" evidence="9">
    <location>
        <begin position="803"/>
        <end position="813"/>
    </location>
</feature>
<comment type="caution">
    <text evidence="10">The sequence shown here is derived from an EMBL/GenBank/DDBJ whole genome shotgun (WGS) entry which is preliminary data.</text>
</comment>
<evidence type="ECO:0000313" key="10">
    <source>
        <dbReference type="EMBL" id="KAF7395046.1"/>
    </source>
</evidence>
<dbReference type="GO" id="GO:0046872">
    <property type="term" value="F:metal ion binding"/>
    <property type="evidence" value="ECO:0007669"/>
    <property type="project" value="UniProtKB-KW"/>
</dbReference>
<name>A0A834JV86_VESVU</name>
<evidence type="ECO:0000256" key="3">
    <source>
        <dbReference type="ARBA" id="ARBA00022559"/>
    </source>
</evidence>
<proteinExistence type="predicted"/>
<keyword evidence="2" id="KW-0964">Secreted</keyword>
<dbReference type="EMBL" id="JACSEA010000008">
    <property type="protein sequence ID" value="KAF7395046.1"/>
    <property type="molecule type" value="Genomic_DNA"/>
</dbReference>
<dbReference type="PANTHER" id="PTHR11475:SF109">
    <property type="entry name" value="CHORION PEROXIDASE-LIKE PROTEIN"/>
    <property type="match status" value="1"/>
</dbReference>
<feature type="compositionally biased region" description="Basic and acidic residues" evidence="9">
    <location>
        <begin position="815"/>
        <end position="825"/>
    </location>
</feature>
<feature type="region of interest" description="Disordered" evidence="9">
    <location>
        <begin position="796"/>
        <end position="853"/>
    </location>
</feature>
<feature type="compositionally biased region" description="Polar residues" evidence="9">
    <location>
        <begin position="1157"/>
        <end position="1176"/>
    </location>
</feature>
<feature type="compositionally biased region" description="Basic and acidic residues" evidence="9">
    <location>
        <begin position="1125"/>
        <end position="1142"/>
    </location>
</feature>